<evidence type="ECO:0000259" key="2">
    <source>
        <dbReference type="Pfam" id="PF13098"/>
    </source>
</evidence>
<dbReference type="CDD" id="cd02951">
    <property type="entry name" value="SoxW"/>
    <property type="match status" value="1"/>
</dbReference>
<feature type="signal peptide" evidence="1">
    <location>
        <begin position="1"/>
        <end position="23"/>
    </location>
</feature>
<gene>
    <name evidence="3" type="ORF">Thpro_021965</name>
</gene>
<dbReference type="InterPro" id="IPR012336">
    <property type="entry name" value="Thioredoxin-like_fold"/>
</dbReference>
<protein>
    <submittedName>
        <fullName evidence="3">Thioredoxin</fullName>
    </submittedName>
</protein>
<proteinExistence type="predicted"/>
<dbReference type="RefSeq" id="WP_038092422.1">
    <property type="nucleotide sequence ID" value="NZ_JQSG02000003.1"/>
</dbReference>
<feature type="chain" id="PRO_5008343248" evidence="1">
    <location>
        <begin position="24"/>
        <end position="181"/>
    </location>
</feature>
<dbReference type="InterPro" id="IPR036249">
    <property type="entry name" value="Thioredoxin-like_sf"/>
</dbReference>
<sequence length="181" mass="20881">MKSLRTLGQALLAGLLFAAAAHAAEPRDPGKFFFQESFGNFQEELTTARQAGKQGILIFFEQADCPFCHRMKTTVLNRPEIQDYYRKHFLIFSMDIQGSLPITDFQGHETTQKDFSFKQFQVRATPVFAFFDLNGRLITRYTGATSGAREFMWLGHYVAEGRYKDTSFIRYKREMRGKETS</sequence>
<dbReference type="EMBL" id="JQSG02000003">
    <property type="protein sequence ID" value="OBS09637.1"/>
    <property type="molecule type" value="Genomic_DNA"/>
</dbReference>
<accession>A0A1A6C500</accession>
<evidence type="ECO:0000313" key="4">
    <source>
        <dbReference type="Proteomes" id="UP000029273"/>
    </source>
</evidence>
<name>A0A1A6C500_9GAMM</name>
<comment type="caution">
    <text evidence="3">The sequence shown here is derived from an EMBL/GenBank/DDBJ whole genome shotgun (WGS) entry which is preliminary data.</text>
</comment>
<dbReference type="Proteomes" id="UP000029273">
    <property type="component" value="Unassembled WGS sequence"/>
</dbReference>
<keyword evidence="1" id="KW-0732">Signal</keyword>
<organism evidence="3 4">
    <name type="scientific">Acidihalobacter prosperus</name>
    <dbReference type="NCBI Taxonomy" id="160660"/>
    <lineage>
        <taxon>Bacteria</taxon>
        <taxon>Pseudomonadati</taxon>
        <taxon>Pseudomonadota</taxon>
        <taxon>Gammaproteobacteria</taxon>
        <taxon>Chromatiales</taxon>
        <taxon>Ectothiorhodospiraceae</taxon>
        <taxon>Acidihalobacter</taxon>
    </lineage>
</organism>
<dbReference type="OrthoDB" id="9811036at2"/>
<evidence type="ECO:0000313" key="3">
    <source>
        <dbReference type="EMBL" id="OBS09637.1"/>
    </source>
</evidence>
<dbReference type="InterPro" id="IPR041737">
    <property type="entry name" value="SoxW"/>
</dbReference>
<feature type="domain" description="Thioredoxin-like fold" evidence="2">
    <location>
        <begin position="52"/>
        <end position="147"/>
    </location>
</feature>
<keyword evidence="4" id="KW-1185">Reference proteome</keyword>
<dbReference type="SUPFAM" id="SSF52833">
    <property type="entry name" value="Thioredoxin-like"/>
    <property type="match status" value="1"/>
</dbReference>
<reference evidence="3 4" key="1">
    <citation type="journal article" date="2014" name="Genome Announc.">
        <title>Draft Genome Sequence of the Iron-Oxidizing, Acidophilic, and Halotolerant 'Thiobacillus prosperus' Type Strain DSM 5130.</title>
        <authorList>
            <person name="Ossandon F.J."/>
            <person name="Cardenas J.P."/>
            <person name="Corbett M."/>
            <person name="Quatrini R."/>
            <person name="Holmes D.S."/>
            <person name="Watkin E."/>
        </authorList>
    </citation>
    <scope>NUCLEOTIDE SEQUENCE [LARGE SCALE GENOMIC DNA]</scope>
    <source>
        <strain evidence="3 4">DSM 5130</strain>
    </source>
</reference>
<dbReference type="Pfam" id="PF13098">
    <property type="entry name" value="Thioredoxin_2"/>
    <property type="match status" value="1"/>
</dbReference>
<evidence type="ECO:0000256" key="1">
    <source>
        <dbReference type="SAM" id="SignalP"/>
    </source>
</evidence>
<dbReference type="Gene3D" id="3.40.30.10">
    <property type="entry name" value="Glutaredoxin"/>
    <property type="match status" value="1"/>
</dbReference>
<dbReference type="AlphaFoldDB" id="A0A1A6C500"/>